<organism evidence="2 3">
    <name type="scientific">Vitrella brassicaformis (strain CCMP3155)</name>
    <dbReference type="NCBI Taxonomy" id="1169540"/>
    <lineage>
        <taxon>Eukaryota</taxon>
        <taxon>Sar</taxon>
        <taxon>Alveolata</taxon>
        <taxon>Colpodellida</taxon>
        <taxon>Vitrellaceae</taxon>
        <taxon>Vitrella</taxon>
    </lineage>
</organism>
<feature type="region of interest" description="Disordered" evidence="1">
    <location>
        <begin position="236"/>
        <end position="257"/>
    </location>
</feature>
<dbReference type="PhylomeDB" id="A0A0G4EQM3"/>
<name>A0A0G4EQM3_VITBC</name>
<dbReference type="SUPFAM" id="SSF48403">
    <property type="entry name" value="Ankyrin repeat"/>
    <property type="match status" value="1"/>
</dbReference>
<evidence type="ECO:0000313" key="2">
    <source>
        <dbReference type="EMBL" id="CEL99936.1"/>
    </source>
</evidence>
<dbReference type="Proteomes" id="UP000041254">
    <property type="component" value="Unassembled WGS sequence"/>
</dbReference>
<keyword evidence="3" id="KW-1185">Reference proteome</keyword>
<dbReference type="InterPro" id="IPR011990">
    <property type="entry name" value="TPR-like_helical_dom_sf"/>
</dbReference>
<sequence>MDVIGLPLRVAGWCANLTAVEVLLKRGAAVRGLGLGDLPPSSVLPSSPSPQYYSSLLDVYRRLFQHDPTLATEQLEKSGATPMHVAGGEALSLPSEFMHSYLDLLAQHGASLTARHAEGYTPLDFAVRLAAPSVVEWLCGRLGAEEINKRNGQGFLPLELAGVQRSERSGTKPSADKMDRLKQVVRVLLQHGASPDRMSTDPHLQQARSLVFGVQREMRQRPPSPSFSRPCLPPVIEFSSRPAPQQQQQQQQLPPQVREAADTARAMAKRASKRGSVKVRVVKKASVPGRPVDTIGFVFEVTGLQHTQWAANASDTALQAAMSAGRAVVDSVVASSQWAEIVRPTDPIDPGKNMQTYLRRIAESVADEQAARDIAVTDTQLFDLASSAPPEERLAVRQLRAASQATCGAGEERAGLSLEPHDAFGSANLPVVWAGAVGLEEVVEGCLEEVVEGCISMSAILLRGLSKYQRLTKTAADRARAGLLQDASDRSTSASSGLLTLPDAHSQSGAAALANMSSSSSAAQLPISPLLPSAHDGTMGKNTNTKTTIHPSSYQPLETRAAEGVGRLADEGITARRRGSGRQGYSAGMWMPSEAMDGEPPGSPTSAHSPFDDTMPYSSCAGPFSSGAREGANIGRAQRPAAKGAGGFEPSTASSTSRSSPPIDEDPRQPSSSSADRGPGAAAASAAASSTSVPSTAGEWKNTGNDLFTAGKYLDAYRSYLRGIRAERETIAELLIRRSQCLIALESYLSAFIDVTVALRILPPPPSIEAGSKSATVQEIAIKLYKPLIQQLTGGRRRRRRGQDEAADRPAAGAPREVTDALTEGEVLQDGERYAEAHELFTAGLAAADVSTLVALLSNASACLLKPDLIEEGGPDAVGCAAAAFHLSCLKGPCQQLSVIQQKTLIRLGQGLLAERLFDAADAVFQGLTKHDLDGHLAADVTTLQRRIHTHAANASGVYDWAAIYQQAMGNAQNKRSGRSTKPIDVAEYVGPVAIRHAPDSQPTLIATGNVQPGRLLIVQKAVSVEDAGDLGVAAARLSVQLASQLDAWHPRLVSQLCCLPPSREQPSAIGGLAIAAPPVPETCLGLPPVFPLLPRFIWSITGEEFGPPVAQIDCDPDHLRRLLVFNIRTPDDITETSLQAPGPPTLHSGGLWPLPALLSHARLSRTAIWYVVEENLLVVGAIRPIASGTEVQQRLSFKGWREASDLREVDEMLQRLRDVNIDILLISRLLQLRASKLYAAGREDEAAGAMRVAVEHSRSLRSYNLSDLPLLGWSLCFASSNQTRREIVDELRRSCEVLLGTPEAADILYAAPVVI</sequence>
<dbReference type="InterPro" id="IPR053209">
    <property type="entry name" value="Gramillin-biosynth_MTr"/>
</dbReference>
<dbReference type="Gene3D" id="1.25.40.20">
    <property type="entry name" value="Ankyrin repeat-containing domain"/>
    <property type="match status" value="1"/>
</dbReference>
<evidence type="ECO:0000313" key="3">
    <source>
        <dbReference type="Proteomes" id="UP000041254"/>
    </source>
</evidence>
<dbReference type="OrthoDB" id="411190at2759"/>
<feature type="compositionally biased region" description="Low complexity" evidence="1">
    <location>
        <begin position="244"/>
        <end position="257"/>
    </location>
</feature>
<dbReference type="EMBL" id="CDMY01000292">
    <property type="protein sequence ID" value="CEL99936.1"/>
    <property type="molecule type" value="Genomic_DNA"/>
</dbReference>
<feature type="compositionally biased region" description="Low complexity" evidence="1">
    <location>
        <begin position="527"/>
        <end position="548"/>
    </location>
</feature>
<feature type="compositionally biased region" description="Low complexity" evidence="1">
    <location>
        <begin position="670"/>
        <end position="698"/>
    </location>
</feature>
<dbReference type="VEuPathDB" id="CryptoDB:Vbra_12713"/>
<dbReference type="PANTHER" id="PTHR47643:SF2">
    <property type="entry name" value="TPR DOMAIN PROTEIN (AFU_ORTHOLOGUE AFUA_5G12710)"/>
    <property type="match status" value="1"/>
</dbReference>
<dbReference type="SUPFAM" id="SSF48452">
    <property type="entry name" value="TPR-like"/>
    <property type="match status" value="1"/>
</dbReference>
<dbReference type="STRING" id="1169540.A0A0G4EQM3"/>
<dbReference type="InterPro" id="IPR036770">
    <property type="entry name" value="Ankyrin_rpt-contain_sf"/>
</dbReference>
<dbReference type="PANTHER" id="PTHR47643">
    <property type="entry name" value="TPR DOMAIN PROTEIN (AFU_ORTHOLOGUE AFUA_5G12710)"/>
    <property type="match status" value="1"/>
</dbReference>
<accession>A0A0G4EQM3</accession>
<feature type="region of interest" description="Disordered" evidence="1">
    <location>
        <begin position="527"/>
        <end position="701"/>
    </location>
</feature>
<proteinExistence type="predicted"/>
<feature type="region of interest" description="Disordered" evidence="1">
    <location>
        <begin position="793"/>
        <end position="820"/>
    </location>
</feature>
<dbReference type="InParanoid" id="A0A0G4EQM3"/>
<gene>
    <name evidence="2" type="ORF">Vbra_12713</name>
</gene>
<evidence type="ECO:0000256" key="1">
    <source>
        <dbReference type="SAM" id="MobiDB-lite"/>
    </source>
</evidence>
<feature type="compositionally biased region" description="Low complexity" evidence="1">
    <location>
        <begin position="650"/>
        <end position="662"/>
    </location>
</feature>
<dbReference type="Gene3D" id="1.25.40.10">
    <property type="entry name" value="Tetratricopeptide repeat domain"/>
    <property type="match status" value="1"/>
</dbReference>
<reference evidence="2 3" key="1">
    <citation type="submission" date="2014-11" db="EMBL/GenBank/DDBJ databases">
        <authorList>
            <person name="Zhu J."/>
            <person name="Qi W."/>
            <person name="Song R."/>
        </authorList>
    </citation>
    <scope>NUCLEOTIDE SEQUENCE [LARGE SCALE GENOMIC DNA]</scope>
</reference>
<protein>
    <submittedName>
        <fullName evidence="2">Uncharacterized protein</fullName>
    </submittedName>
</protein>